<protein>
    <submittedName>
        <fullName evidence="10">Putative integral membrane protein conserved region-domain-containing protein</fullName>
    </submittedName>
</protein>
<dbReference type="CDD" id="cd21675">
    <property type="entry name" value="SMP_TEX2"/>
    <property type="match status" value="1"/>
</dbReference>
<evidence type="ECO:0000259" key="9">
    <source>
        <dbReference type="PROSITE" id="PS51847"/>
    </source>
</evidence>
<reference evidence="11" key="1">
    <citation type="journal article" date="2018" name="Nat. Microbiol.">
        <title>Leveraging single-cell genomics to expand the fungal tree of life.</title>
        <authorList>
            <person name="Ahrendt S.R."/>
            <person name="Quandt C.A."/>
            <person name="Ciobanu D."/>
            <person name="Clum A."/>
            <person name="Salamov A."/>
            <person name="Andreopoulos B."/>
            <person name="Cheng J.F."/>
            <person name="Woyke T."/>
            <person name="Pelin A."/>
            <person name="Henrissat B."/>
            <person name="Reynolds N.K."/>
            <person name="Benny G.L."/>
            <person name="Smith M.E."/>
            <person name="James T.Y."/>
            <person name="Grigoriev I.V."/>
        </authorList>
    </citation>
    <scope>NUCLEOTIDE SEQUENCE [LARGE SCALE GENOMIC DNA]</scope>
    <source>
        <strain evidence="11">Benny S71-1</strain>
    </source>
</reference>
<dbReference type="AlphaFoldDB" id="A0A4V1J1B5"/>
<feature type="non-terminal residue" evidence="10">
    <location>
        <position position="313"/>
    </location>
</feature>
<dbReference type="Pfam" id="PF26547">
    <property type="entry name" value="PDZD8_N"/>
    <property type="match status" value="1"/>
</dbReference>
<name>A0A4V1J1B5_9FUNG</name>
<keyword evidence="5" id="KW-1133">Transmembrane helix</keyword>
<keyword evidence="7" id="KW-0446">Lipid-binding</keyword>
<dbReference type="Proteomes" id="UP000278143">
    <property type="component" value="Unassembled WGS sequence"/>
</dbReference>
<dbReference type="GO" id="GO:1990456">
    <property type="term" value="P:mitochondrion-endoplasmic reticulum membrane tethering"/>
    <property type="evidence" value="ECO:0007669"/>
    <property type="project" value="TreeGrafter"/>
</dbReference>
<dbReference type="PANTHER" id="PTHR13466:SF19">
    <property type="entry name" value="NUCLEUS-VACUOLE JUNCTION PROTEIN 2"/>
    <property type="match status" value="1"/>
</dbReference>
<evidence type="ECO:0000313" key="10">
    <source>
        <dbReference type="EMBL" id="RKP24479.1"/>
    </source>
</evidence>
<evidence type="ECO:0000256" key="1">
    <source>
        <dbReference type="ARBA" id="ARBA00004586"/>
    </source>
</evidence>
<dbReference type="EMBL" id="KZ990201">
    <property type="protein sequence ID" value="RKP24479.1"/>
    <property type="molecule type" value="Genomic_DNA"/>
</dbReference>
<keyword evidence="3" id="KW-0812">Transmembrane</keyword>
<feature type="domain" description="SMP-LTD" evidence="9">
    <location>
        <begin position="110"/>
        <end position="301"/>
    </location>
</feature>
<sequence>MHDVSIHPAGLPDNEIFLKDTPIRLTRRTTAHDDVMEEELRDYYLFINAPVEKEDWYFALLKSSRHGDLSNDNGGGEGEGTAPVNPLTALHFDGDAMRRVIGQVYSDADADTSVPWLNALIGRLFLGVYKTAELRQHFINKIIKKTRRLRKPDFIDDIRVRDLDVGEQVPHIWEPRLLELSPDGTLRISVRLRYEGGFRVEIETGVVLSVSSHVRSIHVPVVLSALVKHFEGRMLVKIKPPPSNRLWIGFFDMPDMDITMEPVVSTKSLKYPMITQAILNRVRDMMRETIVLPNMDDLPFFPTYGTGGLFGEQ</sequence>
<dbReference type="PROSITE" id="PS51847">
    <property type="entry name" value="SMP"/>
    <property type="match status" value="1"/>
</dbReference>
<keyword evidence="8" id="KW-0472">Membrane</keyword>
<dbReference type="GO" id="GO:0005789">
    <property type="term" value="C:endoplasmic reticulum membrane"/>
    <property type="evidence" value="ECO:0007669"/>
    <property type="project" value="UniProtKB-SubCell"/>
</dbReference>
<proteinExistence type="predicted"/>
<dbReference type="PANTHER" id="PTHR13466">
    <property type="entry name" value="TEX2 PROTEIN-RELATED"/>
    <property type="match status" value="1"/>
</dbReference>
<evidence type="ECO:0000256" key="8">
    <source>
        <dbReference type="ARBA" id="ARBA00023136"/>
    </source>
</evidence>
<keyword evidence="6" id="KW-0445">Lipid transport</keyword>
<evidence type="ECO:0000256" key="4">
    <source>
        <dbReference type="ARBA" id="ARBA00022824"/>
    </source>
</evidence>
<dbReference type="GO" id="GO:0032865">
    <property type="term" value="C:ERMES complex"/>
    <property type="evidence" value="ECO:0007669"/>
    <property type="project" value="TreeGrafter"/>
</dbReference>
<accession>A0A4V1J1B5</accession>
<evidence type="ECO:0000256" key="2">
    <source>
        <dbReference type="ARBA" id="ARBA00022448"/>
    </source>
</evidence>
<evidence type="ECO:0000256" key="7">
    <source>
        <dbReference type="ARBA" id="ARBA00023121"/>
    </source>
</evidence>
<evidence type="ECO:0000256" key="5">
    <source>
        <dbReference type="ARBA" id="ARBA00022989"/>
    </source>
</evidence>
<evidence type="ECO:0000256" key="6">
    <source>
        <dbReference type="ARBA" id="ARBA00023055"/>
    </source>
</evidence>
<keyword evidence="11" id="KW-1185">Reference proteome</keyword>
<organism evidence="10 11">
    <name type="scientific">Syncephalis pseudoplumigaleata</name>
    <dbReference type="NCBI Taxonomy" id="1712513"/>
    <lineage>
        <taxon>Eukaryota</taxon>
        <taxon>Fungi</taxon>
        <taxon>Fungi incertae sedis</taxon>
        <taxon>Zoopagomycota</taxon>
        <taxon>Zoopagomycotina</taxon>
        <taxon>Zoopagomycetes</taxon>
        <taxon>Zoopagales</taxon>
        <taxon>Piptocephalidaceae</taxon>
        <taxon>Syncephalis</taxon>
    </lineage>
</organism>
<dbReference type="GO" id="GO:0008289">
    <property type="term" value="F:lipid binding"/>
    <property type="evidence" value="ECO:0007669"/>
    <property type="project" value="UniProtKB-KW"/>
</dbReference>
<dbReference type="GO" id="GO:0015914">
    <property type="term" value="P:phospholipid transport"/>
    <property type="evidence" value="ECO:0007669"/>
    <property type="project" value="TreeGrafter"/>
</dbReference>
<keyword evidence="2" id="KW-0813">Transport</keyword>
<gene>
    <name evidence="10" type="ORF">SYNPS1DRAFT_17164</name>
</gene>
<evidence type="ECO:0000256" key="3">
    <source>
        <dbReference type="ARBA" id="ARBA00022692"/>
    </source>
</evidence>
<evidence type="ECO:0000313" key="11">
    <source>
        <dbReference type="Proteomes" id="UP000278143"/>
    </source>
</evidence>
<dbReference type="OrthoDB" id="26740at2759"/>
<dbReference type="InterPro" id="IPR058801">
    <property type="entry name" value="PDZD8_N"/>
</dbReference>
<dbReference type="InterPro" id="IPR031468">
    <property type="entry name" value="SMP_LBD"/>
</dbReference>
<keyword evidence="4" id="KW-0256">Endoplasmic reticulum</keyword>
<comment type="subcellular location">
    <subcellularLocation>
        <location evidence="1">Endoplasmic reticulum membrane</location>
    </subcellularLocation>
</comment>